<feature type="binding site" evidence="5">
    <location>
        <begin position="95"/>
        <end position="97"/>
    </location>
    <ligand>
        <name>substrate</name>
    </ligand>
</feature>
<dbReference type="EMBL" id="JBHSNA010000002">
    <property type="protein sequence ID" value="MFC5565326.1"/>
    <property type="molecule type" value="Genomic_DNA"/>
</dbReference>
<evidence type="ECO:0000256" key="5">
    <source>
        <dbReference type="HAMAP-Rule" id="MF_00116"/>
    </source>
</evidence>
<reference evidence="8" key="1">
    <citation type="journal article" date="2019" name="Int. J. Syst. Evol. Microbiol.">
        <title>The Global Catalogue of Microorganisms (GCM) 10K type strain sequencing project: providing services to taxonomists for standard genome sequencing and annotation.</title>
        <authorList>
            <consortium name="The Broad Institute Genomics Platform"/>
            <consortium name="The Broad Institute Genome Sequencing Center for Infectious Disease"/>
            <person name="Wu L."/>
            <person name="Ma J."/>
        </authorList>
    </citation>
    <scope>NUCLEOTIDE SEQUENCE [LARGE SCALE GENOMIC DNA]</scope>
    <source>
        <strain evidence="8">KACC 11588</strain>
    </source>
</reference>
<feature type="binding site" evidence="5">
    <location>
        <begin position="79"/>
        <end position="81"/>
    </location>
    <ligand>
        <name>substrate</name>
    </ligand>
</feature>
<dbReference type="InterPro" id="IPR008181">
    <property type="entry name" value="dUTPase"/>
</dbReference>
<dbReference type="Gene3D" id="2.70.40.10">
    <property type="match status" value="1"/>
</dbReference>
<proteinExistence type="inferred from homology"/>
<dbReference type="GO" id="GO:0004170">
    <property type="term" value="F:dUTP diphosphatase activity"/>
    <property type="evidence" value="ECO:0007669"/>
    <property type="project" value="UniProtKB-EC"/>
</dbReference>
<dbReference type="InterPro" id="IPR036157">
    <property type="entry name" value="dUTPase-like_sf"/>
</dbReference>
<dbReference type="Proteomes" id="UP001596056">
    <property type="component" value="Unassembled WGS sequence"/>
</dbReference>
<evidence type="ECO:0000259" key="6">
    <source>
        <dbReference type="Pfam" id="PF00692"/>
    </source>
</evidence>
<comment type="pathway">
    <text evidence="5">Pyrimidine metabolism; dUMP biosynthesis; dUMP from dCTP (dUTP route): step 2/2.</text>
</comment>
<dbReference type="Pfam" id="PF00692">
    <property type="entry name" value="dUTPase"/>
    <property type="match status" value="1"/>
</dbReference>
<dbReference type="RefSeq" id="WP_342454112.1">
    <property type="nucleotide sequence ID" value="NZ_JAGGJP010000002.1"/>
</dbReference>
<dbReference type="PANTHER" id="PTHR11241:SF0">
    <property type="entry name" value="DEOXYURIDINE 5'-TRIPHOSPHATE NUCLEOTIDOHYDROLASE"/>
    <property type="match status" value="1"/>
</dbReference>
<comment type="similarity">
    <text evidence="1 5">Belongs to the dUTPase family.</text>
</comment>
<keyword evidence="3 5" id="KW-0546">Nucleotide metabolism</keyword>
<dbReference type="InterPro" id="IPR029054">
    <property type="entry name" value="dUTPase-like"/>
</dbReference>
<dbReference type="SUPFAM" id="SSF51283">
    <property type="entry name" value="dUTPase-like"/>
    <property type="match status" value="1"/>
</dbReference>
<name>A0ABW0S903_9RHOB</name>
<keyword evidence="5" id="KW-0479">Metal-binding</keyword>
<feature type="binding site" evidence="5">
    <location>
        <position position="91"/>
    </location>
    <ligand>
        <name>substrate</name>
    </ligand>
</feature>
<dbReference type="EC" id="3.6.1.23" evidence="5"/>
<keyword evidence="8" id="KW-1185">Reference proteome</keyword>
<protein>
    <recommendedName>
        <fullName evidence="5">Deoxyuridine 5'-triphosphate nucleotidohydrolase</fullName>
        <shortName evidence="5">dUTPase</shortName>
        <ecNumber evidence="5">3.6.1.23</ecNumber>
    </recommendedName>
    <alternativeName>
        <fullName evidence="5">dUTP pyrophosphatase</fullName>
    </alternativeName>
</protein>
<evidence type="ECO:0000256" key="1">
    <source>
        <dbReference type="ARBA" id="ARBA00006581"/>
    </source>
</evidence>
<comment type="cofactor">
    <cofactor evidence="5">
        <name>Mg(2+)</name>
        <dbReference type="ChEBI" id="CHEBI:18420"/>
    </cofactor>
</comment>
<dbReference type="HAMAP" id="MF_00116">
    <property type="entry name" value="dUTPase_bact"/>
    <property type="match status" value="1"/>
</dbReference>
<keyword evidence="2 5" id="KW-0378">Hydrolase</keyword>
<comment type="caution">
    <text evidence="7">The sequence shown here is derived from an EMBL/GenBank/DDBJ whole genome shotgun (WGS) entry which is preliminary data.</text>
</comment>
<evidence type="ECO:0000313" key="7">
    <source>
        <dbReference type="EMBL" id="MFC5565326.1"/>
    </source>
</evidence>
<keyword evidence="5" id="KW-0460">Magnesium</keyword>
<dbReference type="PANTHER" id="PTHR11241">
    <property type="entry name" value="DEOXYURIDINE 5'-TRIPHOSPHATE NUCLEOTIDOHYDROLASE"/>
    <property type="match status" value="1"/>
</dbReference>
<dbReference type="NCBIfam" id="TIGR00576">
    <property type="entry name" value="dut"/>
    <property type="match status" value="1"/>
</dbReference>
<comment type="catalytic activity">
    <reaction evidence="4 5">
        <text>dUTP + H2O = dUMP + diphosphate + H(+)</text>
        <dbReference type="Rhea" id="RHEA:10248"/>
        <dbReference type="ChEBI" id="CHEBI:15377"/>
        <dbReference type="ChEBI" id="CHEBI:15378"/>
        <dbReference type="ChEBI" id="CHEBI:33019"/>
        <dbReference type="ChEBI" id="CHEBI:61555"/>
        <dbReference type="ChEBI" id="CHEBI:246422"/>
        <dbReference type="EC" id="3.6.1.23"/>
    </reaction>
</comment>
<dbReference type="CDD" id="cd07557">
    <property type="entry name" value="trimeric_dUTPase"/>
    <property type="match status" value="1"/>
</dbReference>
<organism evidence="7 8">
    <name type="scientific">Rubellimicrobium aerolatum</name>
    <dbReference type="NCBI Taxonomy" id="490979"/>
    <lineage>
        <taxon>Bacteria</taxon>
        <taxon>Pseudomonadati</taxon>
        <taxon>Pseudomonadota</taxon>
        <taxon>Alphaproteobacteria</taxon>
        <taxon>Rhodobacterales</taxon>
        <taxon>Roseobacteraceae</taxon>
        <taxon>Rubellimicrobium</taxon>
    </lineage>
</organism>
<comment type="caution">
    <text evidence="5">Lacks conserved residue(s) required for the propagation of feature annotation.</text>
</comment>
<sequence>MTGGVSGPVVRVAWVEGADRSLPLPAYQTAGAAGADLRANLPEGARTLGITLPPGGQAAVPTGLRMAIPEGFEGQVRARSSLARRGLILPNAPGTIDADYRGEVLVLVLNAGNDTITIRHGERLAQMVVAPVVRAGFEVAETLDDTARGAGGFGSTGRGL</sequence>
<dbReference type="NCBIfam" id="NF001862">
    <property type="entry name" value="PRK00601.1"/>
    <property type="match status" value="1"/>
</dbReference>
<gene>
    <name evidence="5 7" type="primary">dut</name>
    <name evidence="7" type="ORF">ACFPOC_02725</name>
</gene>
<evidence type="ECO:0000256" key="4">
    <source>
        <dbReference type="ARBA" id="ARBA00047686"/>
    </source>
</evidence>
<evidence type="ECO:0000256" key="2">
    <source>
        <dbReference type="ARBA" id="ARBA00022801"/>
    </source>
</evidence>
<evidence type="ECO:0000313" key="8">
    <source>
        <dbReference type="Proteomes" id="UP001596056"/>
    </source>
</evidence>
<comment type="function">
    <text evidence="5">This enzyme is involved in nucleotide metabolism: it produces dUMP, the immediate precursor of thymidine nucleotides and it decreases the intracellular concentration of dUTP so that uracil cannot be incorporated into DNA.</text>
</comment>
<evidence type="ECO:0000256" key="3">
    <source>
        <dbReference type="ARBA" id="ARBA00023080"/>
    </source>
</evidence>
<accession>A0ABW0S903</accession>
<dbReference type="InterPro" id="IPR033704">
    <property type="entry name" value="dUTPase_trimeric"/>
</dbReference>
<feature type="domain" description="dUTPase-like" evidence="6">
    <location>
        <begin position="23"/>
        <end position="157"/>
    </location>
</feature>